<evidence type="ECO:0000256" key="3">
    <source>
        <dbReference type="ARBA" id="ARBA00012483"/>
    </source>
</evidence>
<dbReference type="InterPro" id="IPR022170">
    <property type="entry name" value="MUL1-like"/>
</dbReference>
<evidence type="ECO:0000256" key="9">
    <source>
        <dbReference type="ARBA" id="ARBA00022833"/>
    </source>
</evidence>
<dbReference type="GO" id="GO:0016567">
    <property type="term" value="P:protein ubiquitination"/>
    <property type="evidence" value="ECO:0007669"/>
    <property type="project" value="InterPro"/>
</dbReference>
<keyword evidence="8" id="KW-0833">Ubl conjugation pathway</keyword>
<accession>A0A1V0B935</accession>
<keyword evidence="10 12" id="KW-1133">Transmembrane helix</keyword>
<proteinExistence type="predicted"/>
<keyword evidence="15" id="KW-1185">Reference proteome</keyword>
<dbReference type="GO" id="GO:0016020">
    <property type="term" value="C:membrane"/>
    <property type="evidence" value="ECO:0007669"/>
    <property type="project" value="UniProtKB-SubCell"/>
</dbReference>
<keyword evidence="7" id="KW-0863">Zinc-finger</keyword>
<protein>
    <recommendedName>
        <fullName evidence="3">RING-type E3 ubiquitin transferase</fullName>
        <ecNumber evidence="3">2.3.2.27</ecNumber>
    </recommendedName>
</protein>
<dbReference type="AlphaFoldDB" id="A0A1V0B935"/>
<comment type="subcellular location">
    <subcellularLocation>
        <location evidence="2">Membrane</location>
        <topology evidence="2">Multi-pass membrane protein</topology>
    </subcellularLocation>
</comment>
<dbReference type="GO" id="GO:0008270">
    <property type="term" value="F:zinc ion binding"/>
    <property type="evidence" value="ECO:0007669"/>
    <property type="project" value="UniProtKB-KW"/>
</dbReference>
<evidence type="ECO:0000313" key="15">
    <source>
        <dbReference type="Proteomes" id="UP000243488"/>
    </source>
</evidence>
<feature type="transmembrane region" description="Helical" evidence="12">
    <location>
        <begin position="286"/>
        <end position="307"/>
    </location>
</feature>
<evidence type="ECO:0000256" key="8">
    <source>
        <dbReference type="ARBA" id="ARBA00022786"/>
    </source>
</evidence>
<sequence>MIDVHGVMLLSYPHYAMAVGLAGLFTLITLYNWLTRLRRARWIEDTPTSRIRSAAQGLVELQGQVDAGGYAPLLSPLSEISCLWYRFQVEEYRRSGKNSNWRTVERGVSERPFLLRDATGSCWINPLGAEVHPRQRKRWEGSQRWPAGRSVRTGIMSSLLGRRYRYTEEWLQEGETLYALGWFQSRGGGREAIDEQAIARQIISQWKADYPDLLSRFDRNGDGRLDEREWEQVRQAAGEEARRQARVAGQAPVVHALGKPPHRGLPFLLSDHHEEHLSRRMRRASLLSLGGFLLCATASGWLLLALVQAG</sequence>
<dbReference type="Proteomes" id="UP000243488">
    <property type="component" value="Chromosome"/>
</dbReference>
<dbReference type="InterPro" id="IPR002048">
    <property type="entry name" value="EF_hand_dom"/>
</dbReference>
<evidence type="ECO:0000256" key="2">
    <source>
        <dbReference type="ARBA" id="ARBA00004141"/>
    </source>
</evidence>
<dbReference type="PROSITE" id="PS50222">
    <property type="entry name" value="EF_HAND_2"/>
    <property type="match status" value="1"/>
</dbReference>
<evidence type="ECO:0000259" key="13">
    <source>
        <dbReference type="PROSITE" id="PS50222"/>
    </source>
</evidence>
<evidence type="ECO:0000256" key="6">
    <source>
        <dbReference type="ARBA" id="ARBA00022723"/>
    </source>
</evidence>
<evidence type="ECO:0000256" key="11">
    <source>
        <dbReference type="ARBA" id="ARBA00023136"/>
    </source>
</evidence>
<dbReference type="EMBL" id="CP020100">
    <property type="protein sequence ID" value="AQZ96401.1"/>
    <property type="molecule type" value="Genomic_DNA"/>
</dbReference>
<dbReference type="Pfam" id="PF12483">
    <property type="entry name" value="GIDE"/>
    <property type="match status" value="1"/>
</dbReference>
<reference evidence="14 15" key="1">
    <citation type="submission" date="2017-03" db="EMBL/GenBank/DDBJ databases">
        <title>Complete genome sequence of the novel DNRA strain Pseudomonas sp. S-6-2 isolated from Chinese polluted river sediment. Journal of Biotechnology.</title>
        <authorList>
            <person name="Li J."/>
            <person name="Xiang F."/>
            <person name="Wang L."/>
            <person name="Xi L."/>
            <person name="Liu J."/>
        </authorList>
    </citation>
    <scope>NUCLEOTIDE SEQUENCE [LARGE SCALE GENOMIC DNA]</scope>
    <source>
        <strain evidence="14 15">S-6-2</strain>
    </source>
</reference>
<keyword evidence="11 12" id="KW-0472">Membrane</keyword>
<dbReference type="EC" id="2.3.2.27" evidence="3"/>
<evidence type="ECO:0000256" key="12">
    <source>
        <dbReference type="SAM" id="Phobius"/>
    </source>
</evidence>
<keyword evidence="6" id="KW-0479">Metal-binding</keyword>
<evidence type="ECO:0000256" key="4">
    <source>
        <dbReference type="ARBA" id="ARBA00022679"/>
    </source>
</evidence>
<comment type="catalytic activity">
    <reaction evidence="1">
        <text>S-ubiquitinyl-[E2 ubiquitin-conjugating enzyme]-L-cysteine + [acceptor protein]-L-lysine = [E2 ubiquitin-conjugating enzyme]-L-cysteine + N(6)-ubiquitinyl-[acceptor protein]-L-lysine.</text>
        <dbReference type="EC" id="2.3.2.27"/>
    </reaction>
</comment>
<keyword evidence="4" id="KW-0808">Transferase</keyword>
<dbReference type="PROSITE" id="PS00018">
    <property type="entry name" value="EF_HAND_1"/>
    <property type="match status" value="1"/>
</dbReference>
<dbReference type="GO" id="GO:0061630">
    <property type="term" value="F:ubiquitin protein ligase activity"/>
    <property type="evidence" value="ECO:0007669"/>
    <property type="project" value="UniProtKB-EC"/>
</dbReference>
<dbReference type="GO" id="GO:0005509">
    <property type="term" value="F:calcium ion binding"/>
    <property type="evidence" value="ECO:0007669"/>
    <property type="project" value="InterPro"/>
</dbReference>
<evidence type="ECO:0000256" key="1">
    <source>
        <dbReference type="ARBA" id="ARBA00000900"/>
    </source>
</evidence>
<dbReference type="InterPro" id="IPR018247">
    <property type="entry name" value="EF_Hand_1_Ca_BS"/>
</dbReference>
<dbReference type="KEGG" id="ppha:BVH74_17300"/>
<dbReference type="STRING" id="1931241.BVH74_17300"/>
<dbReference type="RefSeq" id="WP_080051309.1">
    <property type="nucleotide sequence ID" value="NZ_CP020100.1"/>
</dbReference>
<name>A0A1V0B935_9GAMM</name>
<organism evidence="14 15">
    <name type="scientific">Halopseudomonas phragmitis</name>
    <dbReference type="NCBI Taxonomy" id="1931241"/>
    <lineage>
        <taxon>Bacteria</taxon>
        <taxon>Pseudomonadati</taxon>
        <taxon>Pseudomonadota</taxon>
        <taxon>Gammaproteobacteria</taxon>
        <taxon>Pseudomonadales</taxon>
        <taxon>Pseudomonadaceae</taxon>
        <taxon>Halopseudomonas</taxon>
    </lineage>
</organism>
<evidence type="ECO:0000256" key="7">
    <source>
        <dbReference type="ARBA" id="ARBA00022771"/>
    </source>
</evidence>
<feature type="transmembrane region" description="Helical" evidence="12">
    <location>
        <begin position="12"/>
        <end position="34"/>
    </location>
</feature>
<feature type="domain" description="EF-hand" evidence="13">
    <location>
        <begin position="205"/>
        <end position="240"/>
    </location>
</feature>
<evidence type="ECO:0000256" key="10">
    <source>
        <dbReference type="ARBA" id="ARBA00022989"/>
    </source>
</evidence>
<keyword evidence="5 12" id="KW-0812">Transmembrane</keyword>
<keyword evidence="9" id="KW-0862">Zinc</keyword>
<gene>
    <name evidence="14" type="ORF">BVH74_17300</name>
</gene>
<evidence type="ECO:0000256" key="5">
    <source>
        <dbReference type="ARBA" id="ARBA00022692"/>
    </source>
</evidence>
<evidence type="ECO:0000313" key="14">
    <source>
        <dbReference type="EMBL" id="AQZ96401.1"/>
    </source>
</evidence>